<dbReference type="AlphaFoldDB" id="A0A847SIQ6"/>
<dbReference type="Proteomes" id="UP000552864">
    <property type="component" value="Unassembled WGS sequence"/>
</dbReference>
<comment type="caution">
    <text evidence="2">The sequence shown here is derived from an EMBL/GenBank/DDBJ whole genome shotgun (WGS) entry which is preliminary data.</text>
</comment>
<reference evidence="2 3" key="1">
    <citation type="submission" date="2020-04" db="EMBL/GenBank/DDBJ databases">
        <authorList>
            <person name="Yin C."/>
        </authorList>
    </citation>
    <scope>NUCLEOTIDE SEQUENCE [LARGE SCALE GENOMIC DNA]</scope>
    <source>
        <strain evidence="2 3">Ak56</strain>
    </source>
</reference>
<dbReference type="Pfam" id="PF20613">
    <property type="entry name" value="HipA_2"/>
    <property type="match status" value="1"/>
</dbReference>
<dbReference type="RefSeq" id="WP_168736464.1">
    <property type="nucleotide sequence ID" value="NZ_JABAHZ010000001.1"/>
</dbReference>
<protein>
    <recommendedName>
        <fullName evidence="1">HipA-like kinase domain-containing protein</fullName>
    </recommendedName>
</protein>
<sequence>MNKITDPSYILPNVHALALFDQFEGSANKPLLIDGIETQSHERGEYVVKLRAAERLSNEAFQRELIAAFIAMELDIPCVQPAVITVSSDFVDTLKGDNSWQVANKSLGYNFGSKYMTGYNTIILGAPLSNEELKHAQNIFLFDLLIQNTDRTTTKPNMLSNSREIIILDHEIAFGFVLDIFPSIPGTFKETDLLWIKLHCLLDKVKNTNVDLDEFCNKIGRLDESFWERVWQLTPTEWASRDQFLKIRNFVLGILTQIDKFKVELKRIIS</sequence>
<name>A0A847SIQ6_9BACT</name>
<dbReference type="InterPro" id="IPR046748">
    <property type="entry name" value="HipA_2"/>
</dbReference>
<evidence type="ECO:0000313" key="2">
    <source>
        <dbReference type="EMBL" id="NLR77029.1"/>
    </source>
</evidence>
<gene>
    <name evidence="2" type="ORF">HGH91_00225</name>
</gene>
<evidence type="ECO:0000313" key="3">
    <source>
        <dbReference type="Proteomes" id="UP000552864"/>
    </source>
</evidence>
<accession>A0A847SIQ6</accession>
<keyword evidence="3" id="KW-1185">Reference proteome</keyword>
<feature type="domain" description="HipA-like kinase" evidence="1">
    <location>
        <begin position="43"/>
        <end position="175"/>
    </location>
</feature>
<dbReference type="EMBL" id="JABAHZ010000001">
    <property type="protein sequence ID" value="NLR77029.1"/>
    <property type="molecule type" value="Genomic_DNA"/>
</dbReference>
<proteinExistence type="predicted"/>
<organism evidence="2 3">
    <name type="scientific">Chitinophaga eiseniae</name>
    <dbReference type="NCBI Taxonomy" id="634771"/>
    <lineage>
        <taxon>Bacteria</taxon>
        <taxon>Pseudomonadati</taxon>
        <taxon>Bacteroidota</taxon>
        <taxon>Chitinophagia</taxon>
        <taxon>Chitinophagales</taxon>
        <taxon>Chitinophagaceae</taxon>
        <taxon>Chitinophaga</taxon>
    </lineage>
</organism>
<evidence type="ECO:0000259" key="1">
    <source>
        <dbReference type="Pfam" id="PF20613"/>
    </source>
</evidence>